<dbReference type="PANTHER" id="PTHR48005">
    <property type="entry name" value="LEUCINE RICH REPEAT KINASE 2"/>
    <property type="match status" value="1"/>
</dbReference>
<comment type="catalytic activity">
    <reaction evidence="7">
        <text>L-threonyl-[protein] + ATP = O-phospho-L-threonyl-[protein] + ADP + H(+)</text>
        <dbReference type="Rhea" id="RHEA:46608"/>
        <dbReference type="Rhea" id="RHEA-COMP:11060"/>
        <dbReference type="Rhea" id="RHEA-COMP:11605"/>
        <dbReference type="ChEBI" id="CHEBI:15378"/>
        <dbReference type="ChEBI" id="CHEBI:30013"/>
        <dbReference type="ChEBI" id="CHEBI:30616"/>
        <dbReference type="ChEBI" id="CHEBI:61977"/>
        <dbReference type="ChEBI" id="CHEBI:456216"/>
        <dbReference type="EC" id="2.7.11.1"/>
    </reaction>
</comment>
<dbReference type="SUPFAM" id="SSF56112">
    <property type="entry name" value="Protein kinase-like (PK-like)"/>
    <property type="match status" value="1"/>
</dbReference>
<evidence type="ECO:0000256" key="8">
    <source>
        <dbReference type="ARBA" id="ARBA00048679"/>
    </source>
</evidence>
<dbReference type="EC" id="2.7.11.1" evidence="1"/>
<reference evidence="10" key="1">
    <citation type="journal article" date="2022" name="Plant J.">
        <title>Strategies of tolerance reflected in two North American maple genomes.</title>
        <authorList>
            <person name="McEvoy S.L."/>
            <person name="Sezen U.U."/>
            <person name="Trouern-Trend A."/>
            <person name="McMahon S.M."/>
            <person name="Schaberg P.G."/>
            <person name="Yang J."/>
            <person name="Wegrzyn J.L."/>
            <person name="Swenson N.G."/>
        </authorList>
    </citation>
    <scope>NUCLEOTIDE SEQUENCE</scope>
    <source>
        <strain evidence="10">NS2018</strain>
    </source>
</reference>
<proteinExistence type="predicted"/>
<dbReference type="InterPro" id="IPR001245">
    <property type="entry name" value="Ser-Thr/Tyr_kinase_cat_dom"/>
</dbReference>
<dbReference type="GO" id="GO:0005524">
    <property type="term" value="F:ATP binding"/>
    <property type="evidence" value="ECO:0007669"/>
    <property type="project" value="UniProtKB-KW"/>
</dbReference>
<evidence type="ECO:0000256" key="3">
    <source>
        <dbReference type="ARBA" id="ARBA00022679"/>
    </source>
</evidence>
<dbReference type="Pfam" id="PF07714">
    <property type="entry name" value="PK_Tyr_Ser-Thr"/>
    <property type="match status" value="1"/>
</dbReference>
<sequence length="146" mass="16218">MHHDCDPPIVHRDISSKNVLLDSEHKAYVSDFGIAKVLKVDSSILTKLAGPYGYVAPEFAYTMKVTEKCDVYIFGVLALEVIKGNHPKYFLFSLSSTSYGNMNIELNDVLDGRLPPPSLEVENKPKSIMEVAFSCLVVNPQSRPTN</sequence>
<dbReference type="InterPro" id="IPR000719">
    <property type="entry name" value="Prot_kinase_dom"/>
</dbReference>
<dbReference type="PANTHER" id="PTHR48005:SF95">
    <property type="entry name" value="PROTEIN KINASE DOMAIN-CONTAINING PROTEIN"/>
    <property type="match status" value="1"/>
</dbReference>
<keyword evidence="3" id="KW-0808">Transferase</keyword>
<keyword evidence="6" id="KW-0067">ATP-binding</keyword>
<protein>
    <recommendedName>
        <fullName evidence="1">non-specific serine/threonine protein kinase</fullName>
        <ecNumber evidence="1">2.7.11.1</ecNumber>
    </recommendedName>
</protein>
<dbReference type="InterPro" id="IPR011009">
    <property type="entry name" value="Kinase-like_dom_sf"/>
</dbReference>
<organism evidence="10 11">
    <name type="scientific">Acer saccharum</name>
    <name type="common">Sugar maple</name>
    <dbReference type="NCBI Taxonomy" id="4024"/>
    <lineage>
        <taxon>Eukaryota</taxon>
        <taxon>Viridiplantae</taxon>
        <taxon>Streptophyta</taxon>
        <taxon>Embryophyta</taxon>
        <taxon>Tracheophyta</taxon>
        <taxon>Spermatophyta</taxon>
        <taxon>Magnoliopsida</taxon>
        <taxon>eudicotyledons</taxon>
        <taxon>Gunneridae</taxon>
        <taxon>Pentapetalae</taxon>
        <taxon>rosids</taxon>
        <taxon>malvids</taxon>
        <taxon>Sapindales</taxon>
        <taxon>Sapindaceae</taxon>
        <taxon>Hippocastanoideae</taxon>
        <taxon>Acereae</taxon>
        <taxon>Acer</taxon>
    </lineage>
</organism>
<reference evidence="10" key="2">
    <citation type="submission" date="2023-06" db="EMBL/GenBank/DDBJ databases">
        <authorList>
            <person name="Swenson N.G."/>
            <person name="Wegrzyn J.L."/>
            <person name="Mcevoy S.L."/>
        </authorList>
    </citation>
    <scope>NUCLEOTIDE SEQUENCE</scope>
    <source>
        <strain evidence="10">NS2018</strain>
        <tissue evidence="10">Leaf</tissue>
    </source>
</reference>
<evidence type="ECO:0000256" key="5">
    <source>
        <dbReference type="ARBA" id="ARBA00022777"/>
    </source>
</evidence>
<dbReference type="InterPro" id="IPR051420">
    <property type="entry name" value="Ser_Thr_Kinases_DiverseReg"/>
</dbReference>
<dbReference type="PROSITE" id="PS00109">
    <property type="entry name" value="PROTEIN_KINASE_TYR"/>
    <property type="match status" value="1"/>
</dbReference>
<dbReference type="InterPro" id="IPR008266">
    <property type="entry name" value="Tyr_kinase_AS"/>
</dbReference>
<dbReference type="EMBL" id="JAUESC010000386">
    <property type="protein sequence ID" value="KAK0575817.1"/>
    <property type="molecule type" value="Genomic_DNA"/>
</dbReference>
<comment type="caution">
    <text evidence="10">The sequence shown here is derived from an EMBL/GenBank/DDBJ whole genome shotgun (WGS) entry which is preliminary data.</text>
</comment>
<keyword evidence="4" id="KW-0547">Nucleotide-binding</keyword>
<evidence type="ECO:0000256" key="4">
    <source>
        <dbReference type="ARBA" id="ARBA00022741"/>
    </source>
</evidence>
<gene>
    <name evidence="10" type="ORF">LWI29_007587</name>
</gene>
<dbReference type="Proteomes" id="UP001168877">
    <property type="component" value="Unassembled WGS sequence"/>
</dbReference>
<evidence type="ECO:0000256" key="7">
    <source>
        <dbReference type="ARBA" id="ARBA00047899"/>
    </source>
</evidence>
<keyword evidence="11" id="KW-1185">Reference proteome</keyword>
<evidence type="ECO:0000256" key="1">
    <source>
        <dbReference type="ARBA" id="ARBA00012513"/>
    </source>
</evidence>
<evidence type="ECO:0000259" key="9">
    <source>
        <dbReference type="PROSITE" id="PS50011"/>
    </source>
</evidence>
<evidence type="ECO:0000313" key="10">
    <source>
        <dbReference type="EMBL" id="KAK0575817.1"/>
    </source>
</evidence>
<comment type="catalytic activity">
    <reaction evidence="8">
        <text>L-seryl-[protein] + ATP = O-phospho-L-seryl-[protein] + ADP + H(+)</text>
        <dbReference type="Rhea" id="RHEA:17989"/>
        <dbReference type="Rhea" id="RHEA-COMP:9863"/>
        <dbReference type="Rhea" id="RHEA-COMP:11604"/>
        <dbReference type="ChEBI" id="CHEBI:15378"/>
        <dbReference type="ChEBI" id="CHEBI:29999"/>
        <dbReference type="ChEBI" id="CHEBI:30616"/>
        <dbReference type="ChEBI" id="CHEBI:83421"/>
        <dbReference type="ChEBI" id="CHEBI:456216"/>
        <dbReference type="EC" id="2.7.11.1"/>
    </reaction>
</comment>
<evidence type="ECO:0000256" key="2">
    <source>
        <dbReference type="ARBA" id="ARBA00022527"/>
    </source>
</evidence>
<keyword evidence="2" id="KW-0723">Serine/threonine-protein kinase</keyword>
<keyword evidence="5" id="KW-0418">Kinase</keyword>
<name>A0AA39VDT2_ACESA</name>
<dbReference type="AlphaFoldDB" id="A0AA39VDT2"/>
<dbReference type="PROSITE" id="PS50011">
    <property type="entry name" value="PROTEIN_KINASE_DOM"/>
    <property type="match status" value="1"/>
</dbReference>
<evidence type="ECO:0000313" key="11">
    <source>
        <dbReference type="Proteomes" id="UP001168877"/>
    </source>
</evidence>
<dbReference type="Gene3D" id="1.10.510.10">
    <property type="entry name" value="Transferase(Phosphotransferase) domain 1"/>
    <property type="match status" value="1"/>
</dbReference>
<feature type="domain" description="Protein kinase" evidence="9">
    <location>
        <begin position="1"/>
        <end position="146"/>
    </location>
</feature>
<accession>A0AA39VDT2</accession>
<evidence type="ECO:0000256" key="6">
    <source>
        <dbReference type="ARBA" id="ARBA00022840"/>
    </source>
</evidence>
<dbReference type="GO" id="GO:0004674">
    <property type="term" value="F:protein serine/threonine kinase activity"/>
    <property type="evidence" value="ECO:0007669"/>
    <property type="project" value="UniProtKB-KW"/>
</dbReference>